<evidence type="ECO:0000256" key="1">
    <source>
        <dbReference type="SAM" id="MobiDB-lite"/>
    </source>
</evidence>
<feature type="region of interest" description="Disordered" evidence="1">
    <location>
        <begin position="66"/>
        <end position="92"/>
    </location>
</feature>
<feature type="compositionally biased region" description="Pro residues" evidence="1">
    <location>
        <begin position="68"/>
        <end position="77"/>
    </location>
</feature>
<dbReference type="OrthoDB" id="5154149at2759"/>
<gene>
    <name evidence="3" type="ORF">CSOL1703_00018166</name>
</gene>
<reference evidence="3" key="1">
    <citation type="submission" date="2021-10" db="EMBL/GenBank/DDBJ databases">
        <authorList>
            <person name="Piombo E."/>
        </authorList>
    </citation>
    <scope>NUCLEOTIDE SEQUENCE</scope>
</reference>
<keyword evidence="4" id="KW-1185">Reference proteome</keyword>
<accession>A0A9N9ZI57</accession>
<proteinExistence type="predicted"/>
<feature type="region of interest" description="Disordered" evidence="1">
    <location>
        <begin position="183"/>
        <end position="205"/>
    </location>
</feature>
<keyword evidence="2" id="KW-0732">Signal</keyword>
<feature type="compositionally biased region" description="Pro residues" evidence="1">
    <location>
        <begin position="185"/>
        <end position="194"/>
    </location>
</feature>
<feature type="compositionally biased region" description="Basic and acidic residues" evidence="1">
    <location>
        <begin position="310"/>
        <end position="323"/>
    </location>
</feature>
<feature type="compositionally biased region" description="Pro residues" evidence="1">
    <location>
        <begin position="110"/>
        <end position="119"/>
    </location>
</feature>
<feature type="region of interest" description="Disordered" evidence="1">
    <location>
        <begin position="310"/>
        <end position="329"/>
    </location>
</feature>
<dbReference type="Proteomes" id="UP000775872">
    <property type="component" value="Unassembled WGS sequence"/>
</dbReference>
<dbReference type="AlphaFoldDB" id="A0A9N9ZI57"/>
<evidence type="ECO:0000313" key="3">
    <source>
        <dbReference type="EMBL" id="CAH0056927.1"/>
    </source>
</evidence>
<feature type="chain" id="PRO_5040372313" evidence="2">
    <location>
        <begin position="24"/>
        <end position="357"/>
    </location>
</feature>
<evidence type="ECO:0000256" key="2">
    <source>
        <dbReference type="SAM" id="SignalP"/>
    </source>
</evidence>
<evidence type="ECO:0000313" key="4">
    <source>
        <dbReference type="Proteomes" id="UP000775872"/>
    </source>
</evidence>
<dbReference type="EMBL" id="CABFOC020000067">
    <property type="protein sequence ID" value="CAH0056927.1"/>
    <property type="molecule type" value="Genomic_DNA"/>
</dbReference>
<organism evidence="3 4">
    <name type="scientific">Clonostachys solani</name>
    <dbReference type="NCBI Taxonomy" id="160281"/>
    <lineage>
        <taxon>Eukaryota</taxon>
        <taxon>Fungi</taxon>
        <taxon>Dikarya</taxon>
        <taxon>Ascomycota</taxon>
        <taxon>Pezizomycotina</taxon>
        <taxon>Sordariomycetes</taxon>
        <taxon>Hypocreomycetidae</taxon>
        <taxon>Hypocreales</taxon>
        <taxon>Bionectriaceae</taxon>
        <taxon>Clonostachys</taxon>
    </lineage>
</organism>
<feature type="region of interest" description="Disordered" evidence="1">
    <location>
        <begin position="105"/>
        <end position="168"/>
    </location>
</feature>
<name>A0A9N9ZI57_9HYPO</name>
<feature type="signal peptide" evidence="2">
    <location>
        <begin position="1"/>
        <end position="23"/>
    </location>
</feature>
<feature type="compositionally biased region" description="Pro residues" evidence="1">
    <location>
        <begin position="143"/>
        <end position="152"/>
    </location>
</feature>
<comment type="caution">
    <text evidence="3">The sequence shown here is derived from an EMBL/GenBank/DDBJ whole genome shotgun (WGS) entry which is preliminary data.</text>
</comment>
<protein>
    <submittedName>
        <fullName evidence="3">Uncharacterized protein</fullName>
    </submittedName>
</protein>
<sequence>MVSMKHIPLVSTIVLGLTSHVTADFIEDNGLEARGEDFLNDGLLLETRDDLDERDVWEELEVRAKPPANIPRPPPNRPTGVGYTHGGRGRRDLDERDVWEELEVRAKPPANIPRPPPNRPTGVGYTHGGRGRRDLGVRAKPPANIPRPPPNRPTGVGYTHGGRGRRDLDERDVWEELEVRAKPPANIPRPPPNRPTGVGYTHGGRGVRGRRNIETWLMAQNQSDLPASVMPMQAENKQPQEILMFELSLLLISLVPLPTDLLVLVTLMEVEAEEISVFELSLLPIFLARHQTDLPALDIPMEAEAEETWERWRTTSKEDERLGSRKNRPPRLGLFETNSTLTWISEFIASGLRDGDC</sequence>